<name>A0A926DFN0_9FIRM</name>
<dbReference type="AlphaFoldDB" id="A0A926DFN0"/>
<gene>
    <name evidence="1" type="ORF">H8695_11345</name>
</gene>
<dbReference type="Proteomes" id="UP000620366">
    <property type="component" value="Unassembled WGS sequence"/>
</dbReference>
<accession>A0A926DFN0</accession>
<keyword evidence="2" id="KW-1185">Reference proteome</keyword>
<reference evidence="1" key="1">
    <citation type="submission" date="2020-08" db="EMBL/GenBank/DDBJ databases">
        <title>Genome public.</title>
        <authorList>
            <person name="Liu C."/>
            <person name="Sun Q."/>
        </authorList>
    </citation>
    <scope>NUCLEOTIDE SEQUENCE</scope>
    <source>
        <strain evidence="1">BX7</strain>
    </source>
</reference>
<dbReference type="RefSeq" id="WP_249301808.1">
    <property type="nucleotide sequence ID" value="NZ_JACRSP010000007.1"/>
</dbReference>
<sequence>MAEYIEREAALEICEKEYQERLRMLDYCGDTVAWNIGNAIKAVPAADVAEVRHGRWAHLGGDEWCCTKCGYVITTEGSWEKPISKYCEECGARIDKEDEHEAY</sequence>
<protein>
    <submittedName>
        <fullName evidence="1">Uncharacterized protein</fullName>
    </submittedName>
</protein>
<evidence type="ECO:0000313" key="2">
    <source>
        <dbReference type="Proteomes" id="UP000620366"/>
    </source>
</evidence>
<organism evidence="1 2">
    <name type="scientific">Feifania hominis</name>
    <dbReference type="NCBI Taxonomy" id="2763660"/>
    <lineage>
        <taxon>Bacteria</taxon>
        <taxon>Bacillati</taxon>
        <taxon>Bacillota</taxon>
        <taxon>Clostridia</taxon>
        <taxon>Eubacteriales</taxon>
        <taxon>Feifaniaceae</taxon>
        <taxon>Feifania</taxon>
    </lineage>
</organism>
<comment type="caution">
    <text evidence="1">The sequence shown here is derived from an EMBL/GenBank/DDBJ whole genome shotgun (WGS) entry which is preliminary data.</text>
</comment>
<proteinExistence type="predicted"/>
<dbReference type="EMBL" id="JACRSP010000007">
    <property type="protein sequence ID" value="MBC8537283.1"/>
    <property type="molecule type" value="Genomic_DNA"/>
</dbReference>
<evidence type="ECO:0000313" key="1">
    <source>
        <dbReference type="EMBL" id="MBC8537283.1"/>
    </source>
</evidence>